<evidence type="ECO:0000256" key="11">
    <source>
        <dbReference type="SAM" id="Phobius"/>
    </source>
</evidence>
<dbReference type="InterPro" id="IPR029044">
    <property type="entry name" value="Nucleotide-diphossugar_trans"/>
</dbReference>
<dbReference type="Proteomes" id="UP000046395">
    <property type="component" value="Unassembled WGS sequence"/>
</dbReference>
<evidence type="ECO:0000256" key="4">
    <source>
        <dbReference type="ARBA" id="ARBA00022676"/>
    </source>
</evidence>
<keyword evidence="4" id="KW-0328">Glycosyltransferase</keyword>
<feature type="transmembrane region" description="Helical" evidence="11">
    <location>
        <begin position="12"/>
        <end position="29"/>
    </location>
</feature>
<keyword evidence="7" id="KW-0735">Signal-anchor</keyword>
<dbReference type="STRING" id="70415.A0A5S6QKS2"/>
<reference evidence="15" key="1">
    <citation type="submission" date="2019-12" db="UniProtKB">
        <authorList>
            <consortium name="WormBaseParasite"/>
        </authorList>
    </citation>
    <scope>IDENTIFICATION</scope>
</reference>
<organism evidence="14 15">
    <name type="scientific">Trichuris muris</name>
    <name type="common">Mouse whipworm</name>
    <dbReference type="NCBI Taxonomy" id="70415"/>
    <lineage>
        <taxon>Eukaryota</taxon>
        <taxon>Metazoa</taxon>
        <taxon>Ecdysozoa</taxon>
        <taxon>Nematoda</taxon>
        <taxon>Enoplea</taxon>
        <taxon>Dorylaimia</taxon>
        <taxon>Trichinellida</taxon>
        <taxon>Trichuridae</taxon>
        <taxon>Trichuris</taxon>
    </lineage>
</organism>
<dbReference type="Pfam" id="PF02709">
    <property type="entry name" value="Glyco_transf_7C"/>
    <property type="match status" value="1"/>
</dbReference>
<evidence type="ECO:0000256" key="5">
    <source>
        <dbReference type="ARBA" id="ARBA00022679"/>
    </source>
</evidence>
<evidence type="ECO:0000256" key="2">
    <source>
        <dbReference type="ARBA" id="ARBA00004922"/>
    </source>
</evidence>
<keyword evidence="8 11" id="KW-1133">Transmembrane helix</keyword>
<accession>A0A5S6QKS2</accession>
<dbReference type="GO" id="GO:0005975">
    <property type="term" value="P:carbohydrate metabolic process"/>
    <property type="evidence" value="ECO:0007669"/>
    <property type="project" value="InterPro"/>
</dbReference>
<dbReference type="InterPro" id="IPR003859">
    <property type="entry name" value="Galactosyl_T"/>
</dbReference>
<evidence type="ECO:0000313" key="15">
    <source>
        <dbReference type="WBParaSite" id="TMUE_2000007798.1"/>
    </source>
</evidence>
<evidence type="ECO:0000256" key="8">
    <source>
        <dbReference type="ARBA" id="ARBA00022989"/>
    </source>
</evidence>
<keyword evidence="6 11" id="KW-0812">Transmembrane</keyword>
<evidence type="ECO:0000256" key="6">
    <source>
        <dbReference type="ARBA" id="ARBA00022692"/>
    </source>
</evidence>
<dbReference type="SUPFAM" id="SSF53448">
    <property type="entry name" value="Nucleotide-diphospho-sugar transferases"/>
    <property type="match status" value="1"/>
</dbReference>
<evidence type="ECO:0000259" key="12">
    <source>
        <dbReference type="Pfam" id="PF02709"/>
    </source>
</evidence>
<dbReference type="WBParaSite" id="TMUE_2000007798.1">
    <property type="protein sequence ID" value="TMUE_2000007798.1"/>
    <property type="gene ID" value="WBGene00285558"/>
</dbReference>
<comment type="pathway">
    <text evidence="2">Protein modification; protein glycosylation.</text>
</comment>
<dbReference type="AlphaFoldDB" id="A0A5S6QKS2"/>
<dbReference type="PANTHER" id="PTHR19300">
    <property type="entry name" value="BETA-1,4-GALACTOSYLTRANSFERASE"/>
    <property type="match status" value="1"/>
</dbReference>
<evidence type="ECO:0000256" key="9">
    <source>
        <dbReference type="ARBA" id="ARBA00023136"/>
    </source>
</evidence>
<evidence type="ECO:0000259" key="13">
    <source>
        <dbReference type="Pfam" id="PF13733"/>
    </source>
</evidence>
<dbReference type="UniPathway" id="UPA00378"/>
<dbReference type="InterPro" id="IPR027791">
    <property type="entry name" value="Galactosyl_T_C"/>
</dbReference>
<dbReference type="Pfam" id="PF13733">
    <property type="entry name" value="Glyco_transf_7N"/>
    <property type="match status" value="1"/>
</dbReference>
<comment type="similarity">
    <text evidence="3">Belongs to the glycosyltransferase 7 family.</text>
</comment>
<comment type="subcellular location">
    <subcellularLocation>
        <location evidence="1">Membrane</location>
        <topology evidence="1">Single-pass type II membrane protein</topology>
    </subcellularLocation>
</comment>
<evidence type="ECO:0000256" key="3">
    <source>
        <dbReference type="ARBA" id="ARBA00005735"/>
    </source>
</evidence>
<dbReference type="PANTHER" id="PTHR19300:SF30">
    <property type="entry name" value="BETA-1,4-GALACTOSYLTRANSFERASE 7"/>
    <property type="match status" value="1"/>
</dbReference>
<protein>
    <submittedName>
        <fullName evidence="15">Galactosyltransferase N-terminal domain-containing protein</fullName>
    </submittedName>
</protein>
<dbReference type="GO" id="GO:0016020">
    <property type="term" value="C:membrane"/>
    <property type="evidence" value="ECO:0007669"/>
    <property type="project" value="UniProtKB-SubCell"/>
</dbReference>
<feature type="domain" description="Galactosyltransferase N-terminal" evidence="13">
    <location>
        <begin position="56"/>
        <end position="145"/>
    </location>
</feature>
<evidence type="ECO:0000256" key="10">
    <source>
        <dbReference type="ARBA" id="ARBA00023180"/>
    </source>
</evidence>
<keyword evidence="10" id="KW-0325">Glycoprotein</keyword>
<evidence type="ECO:0000256" key="7">
    <source>
        <dbReference type="ARBA" id="ARBA00022968"/>
    </source>
</evidence>
<dbReference type="InterPro" id="IPR027995">
    <property type="entry name" value="Galactosyl_T_N"/>
</dbReference>
<keyword evidence="9 11" id="KW-0472">Membrane</keyword>
<keyword evidence="5" id="KW-0808">Transferase</keyword>
<name>A0A5S6QKS2_TRIMR</name>
<evidence type="ECO:0000313" key="14">
    <source>
        <dbReference type="Proteomes" id="UP000046395"/>
    </source>
</evidence>
<proteinExistence type="inferred from homology"/>
<keyword evidence="14" id="KW-1185">Reference proteome</keyword>
<evidence type="ECO:0000256" key="1">
    <source>
        <dbReference type="ARBA" id="ARBA00004606"/>
    </source>
</evidence>
<dbReference type="PRINTS" id="PR02050">
    <property type="entry name" value="B14GALTRFASE"/>
</dbReference>
<dbReference type="GO" id="GO:0030166">
    <property type="term" value="P:proteoglycan biosynthetic process"/>
    <property type="evidence" value="ECO:0007669"/>
    <property type="project" value="TreeGrafter"/>
</dbReference>
<dbReference type="GO" id="GO:0046525">
    <property type="term" value="F:xylosylprotein 4-beta-galactosyltransferase activity"/>
    <property type="evidence" value="ECO:0007669"/>
    <property type="project" value="TreeGrafter"/>
</dbReference>
<feature type="domain" description="Galactosyltransferase C-terminal" evidence="12">
    <location>
        <begin position="153"/>
        <end position="228"/>
    </location>
</feature>
<dbReference type="Gene3D" id="3.90.550.10">
    <property type="entry name" value="Spore Coat Polysaccharide Biosynthesis Protein SpsA, Chain A"/>
    <property type="match status" value="1"/>
</dbReference>
<dbReference type="GO" id="GO:0005794">
    <property type="term" value="C:Golgi apparatus"/>
    <property type="evidence" value="ECO:0007669"/>
    <property type="project" value="TreeGrafter"/>
</dbReference>
<sequence>MPCYYRRVSLSRLLFLLSIGVNFCVLLLFRQLHEGESPRRWSFPLVGRGRTTQLENSSLGHHLCIVVPFRNRFEELIEFVPHIHRFLLAQHFGKFSIIVVNQRDRYRFNRASLINVGFFESRSKGCDYFAMHDVDLLPLNLNLSYHYPDGGVYHVSAPEYHPLYHYSKYVGGVLIVTLETFALVNGMSNRYWGWGLEDDEFFRRISERGLKVSRPSNLATNSSNTFRHIHDEKYRKRDLRRLGNQAIETRKRDRKTGLNTLKYRVIDRIEMTVSGFQFSLVNVALYCDVKSTPWCHWQ</sequence>